<dbReference type="KEGG" id="fng:JM64_08125"/>
<dbReference type="OrthoDB" id="36343at2"/>
<dbReference type="InterPro" id="IPR011047">
    <property type="entry name" value="Quinoprotein_ADH-like_sf"/>
</dbReference>
<dbReference type="PRINTS" id="PR00320">
    <property type="entry name" value="GPROTEINBRPT"/>
</dbReference>
<dbReference type="Proteomes" id="UP000077096">
    <property type="component" value="Chromosome"/>
</dbReference>
<feature type="repeat" description="WD" evidence="3">
    <location>
        <begin position="30"/>
        <end position="60"/>
    </location>
</feature>
<name>A0A172T4P8_FERPE</name>
<evidence type="ECO:0000256" key="1">
    <source>
        <dbReference type="ARBA" id="ARBA00022574"/>
    </source>
</evidence>
<keyword evidence="1 3" id="KW-0853">WD repeat</keyword>
<dbReference type="SUPFAM" id="SSF50998">
    <property type="entry name" value="Quinoprotein alcohol dehydrogenase-like"/>
    <property type="match status" value="1"/>
</dbReference>
<dbReference type="PATRIC" id="fig|93466.3.peg.1712"/>
<keyword evidence="2" id="KW-0677">Repeat</keyword>
<reference evidence="4 5" key="1">
    <citation type="submission" date="2014-08" db="EMBL/GenBank/DDBJ databases">
        <title>Fervidobacterium pennivorans DYC genome.</title>
        <authorList>
            <person name="Wushke S."/>
        </authorList>
    </citation>
    <scope>NUCLEOTIDE SEQUENCE [LARGE SCALE GENOMIC DNA]</scope>
    <source>
        <strain evidence="4 5">DYC</strain>
    </source>
</reference>
<sequence>MKAILFYIGLFSVLFFEMFQNVVFTLDFTLYGHSSAVWDLKIDNDKLYSVGADGTLKVWNKELLPLQSITTHGSWARCVAVNDKYVAVGGYKPDNMIKVYDKHTMKLLHTLKGHAGSVFSLNFYNTMLISAGSDNTIIIWKDFKLFKSLKIHDGWIRKIVVFGNYLISGDENGRIAFSSLEDFNLKQSFEFGSQVLSLHAFKNVLYSGLSDGSMYRFRIEKNTIRAEKVLSFQSAVQSIVDDGKFLYVSVGGKVIVISDERNILKTVKDLDISVSEITALQITDNMIFASNREGEILKYSTDGKYIKKAPKHFLSSAKIHANKDTLVVGREDGTIESYNVFSGLMRWNYKNDGSLRCILALNESVIVGDALGKLLVLRNGKVEASFSNEDAIISCTPDSSGKNVIYLGSRGKILTLENIKGKWTLRTISKISEEWSTSIHDDGEILYFGTNIGNVYMLDKKNYQAKLIKFYPSAVVKIAKISNRIVVFYFDGTYALFDGKSWNFQKSDVFPLYTGLVGDSQMYLGGSKLKIGNEALEFEAFVVDLANLPGTRHSFFASLSNGVVLQIENGNVVRRFSGQLGAISTIYANGVVACGHEDGKVTLWTYNVKQNTFQLTMVLDDHIDSVKSVASYKNYVISASNDRTIKIWDFKTGKLVNMLIGHSGYVWSILVVGDILVSGGWDGKVILWDLKTFQKLKTYEFPKLSFTDIFALSEEEIYLTTLEGFVVRIYKGQTKKVKISEQTLWSIDSNYVGNLASSKVRIYTAGWDGRVYILDKELKKIGEFRCHNSTIFKVIHFDQKLFTAGTDNLIKVWDLTGDEPKNIGVYSKFRQSILSVALSKTLGKLITTDGENLISVDLGDIPK</sequence>
<accession>A0A172T4P8</accession>
<dbReference type="InterPro" id="IPR036322">
    <property type="entry name" value="WD40_repeat_dom_sf"/>
</dbReference>
<dbReference type="InterPro" id="IPR018391">
    <property type="entry name" value="PQQ_b-propeller_rpt"/>
</dbReference>
<dbReference type="EMBL" id="CP011393">
    <property type="protein sequence ID" value="ANE41912.1"/>
    <property type="molecule type" value="Genomic_DNA"/>
</dbReference>
<dbReference type="PROSITE" id="PS50294">
    <property type="entry name" value="WD_REPEATS_REGION"/>
    <property type="match status" value="4"/>
</dbReference>
<evidence type="ECO:0000256" key="3">
    <source>
        <dbReference type="PROSITE-ProRule" id="PRU00221"/>
    </source>
</evidence>
<feature type="repeat" description="WD" evidence="3">
    <location>
        <begin position="619"/>
        <end position="658"/>
    </location>
</feature>
<dbReference type="PANTHER" id="PTHR22847">
    <property type="entry name" value="WD40 REPEAT PROTEIN"/>
    <property type="match status" value="1"/>
</dbReference>
<evidence type="ECO:0000256" key="2">
    <source>
        <dbReference type="ARBA" id="ARBA00022737"/>
    </source>
</evidence>
<dbReference type="SMART" id="SM00564">
    <property type="entry name" value="PQQ"/>
    <property type="match status" value="4"/>
</dbReference>
<dbReference type="InterPro" id="IPR019775">
    <property type="entry name" value="WD40_repeat_CS"/>
</dbReference>
<dbReference type="Pfam" id="PF00400">
    <property type="entry name" value="WD40"/>
    <property type="match status" value="5"/>
</dbReference>
<gene>
    <name evidence="4" type="ORF">JM64_08125</name>
</gene>
<feature type="repeat" description="WD" evidence="3">
    <location>
        <begin position="111"/>
        <end position="141"/>
    </location>
</feature>
<dbReference type="InterPro" id="IPR001680">
    <property type="entry name" value="WD40_rpt"/>
</dbReference>
<dbReference type="InterPro" id="IPR015943">
    <property type="entry name" value="WD40/YVTN_repeat-like_dom_sf"/>
</dbReference>
<dbReference type="InterPro" id="IPR020472">
    <property type="entry name" value="WD40_PAC1"/>
</dbReference>
<evidence type="ECO:0008006" key="6">
    <source>
        <dbReference type="Google" id="ProtNLM"/>
    </source>
</evidence>
<protein>
    <recommendedName>
        <fullName evidence="6">WD40 repeat-containing protein</fullName>
    </recommendedName>
</protein>
<dbReference type="PROSITE" id="PS50082">
    <property type="entry name" value="WD_REPEATS_2"/>
    <property type="match status" value="5"/>
</dbReference>
<dbReference type="AlphaFoldDB" id="A0A172T4P8"/>
<feature type="repeat" description="WD" evidence="3">
    <location>
        <begin position="659"/>
        <end position="698"/>
    </location>
</feature>
<proteinExistence type="predicted"/>
<dbReference type="SUPFAM" id="SSF50978">
    <property type="entry name" value="WD40 repeat-like"/>
    <property type="match status" value="2"/>
</dbReference>
<dbReference type="PROSITE" id="PS00678">
    <property type="entry name" value="WD_REPEATS_1"/>
    <property type="match status" value="3"/>
</dbReference>
<organism evidence="4 5">
    <name type="scientific">Fervidobacterium pennivorans</name>
    <dbReference type="NCBI Taxonomy" id="93466"/>
    <lineage>
        <taxon>Bacteria</taxon>
        <taxon>Thermotogati</taxon>
        <taxon>Thermotogota</taxon>
        <taxon>Thermotogae</taxon>
        <taxon>Thermotogales</taxon>
        <taxon>Fervidobacteriaceae</taxon>
        <taxon>Fervidobacterium</taxon>
    </lineage>
</organism>
<evidence type="ECO:0000313" key="4">
    <source>
        <dbReference type="EMBL" id="ANE41912.1"/>
    </source>
</evidence>
<dbReference type="PANTHER" id="PTHR22847:SF637">
    <property type="entry name" value="WD REPEAT DOMAIN 5B"/>
    <property type="match status" value="1"/>
</dbReference>
<feature type="repeat" description="WD" evidence="3">
    <location>
        <begin position="801"/>
        <end position="823"/>
    </location>
</feature>
<dbReference type="SMART" id="SM00320">
    <property type="entry name" value="WD40"/>
    <property type="match status" value="11"/>
</dbReference>
<dbReference type="Gene3D" id="2.130.10.10">
    <property type="entry name" value="YVTN repeat-like/Quinoprotein amine dehydrogenase"/>
    <property type="match status" value="4"/>
</dbReference>
<evidence type="ECO:0000313" key="5">
    <source>
        <dbReference type="Proteomes" id="UP000077096"/>
    </source>
</evidence>